<dbReference type="InterPro" id="IPR035965">
    <property type="entry name" value="PAS-like_dom_sf"/>
</dbReference>
<dbReference type="RefSeq" id="WP_272180943.1">
    <property type="nucleotide sequence ID" value="NZ_JAQOMS010000002.1"/>
</dbReference>
<accession>A0ABT5FES2</accession>
<dbReference type="Proteomes" id="UP001528411">
    <property type="component" value="Unassembled WGS sequence"/>
</dbReference>
<dbReference type="Gene3D" id="3.30.450.20">
    <property type="entry name" value="PAS domain"/>
    <property type="match status" value="1"/>
</dbReference>
<protein>
    <recommendedName>
        <fullName evidence="3">PAS domain-containing protein</fullName>
    </recommendedName>
</protein>
<evidence type="ECO:0000313" key="1">
    <source>
        <dbReference type="EMBL" id="MDC2889524.1"/>
    </source>
</evidence>
<sequence>MDYSLDLFAYLDKENKYEFVSKSYSNFYGFESKELIGNRPQSVFDTETYEQVIKPNLDKCWLEAVPVNYQALAYA</sequence>
<evidence type="ECO:0000313" key="2">
    <source>
        <dbReference type="Proteomes" id="UP001528411"/>
    </source>
</evidence>
<evidence type="ECO:0008006" key="3">
    <source>
        <dbReference type="Google" id="ProtNLM"/>
    </source>
</evidence>
<reference evidence="1 2" key="1">
    <citation type="submission" date="2023-01" db="EMBL/GenBank/DDBJ databases">
        <title>Psychrosphaera sp. nov., isolated from marine algae.</title>
        <authorList>
            <person name="Bayburt H."/>
            <person name="Choi B.J."/>
            <person name="Kim J.M."/>
            <person name="Choi D.G."/>
            <person name="Jeon C.O."/>
        </authorList>
    </citation>
    <scope>NUCLEOTIDE SEQUENCE [LARGE SCALE GENOMIC DNA]</scope>
    <source>
        <strain evidence="1 2">G1-22</strain>
    </source>
</reference>
<gene>
    <name evidence="1" type="ORF">PN838_13005</name>
</gene>
<dbReference type="EMBL" id="JAQOMS010000002">
    <property type="protein sequence ID" value="MDC2889524.1"/>
    <property type="molecule type" value="Genomic_DNA"/>
</dbReference>
<name>A0ABT5FES2_9GAMM</name>
<keyword evidence="2" id="KW-1185">Reference proteome</keyword>
<organism evidence="1 2">
    <name type="scientific">Psychrosphaera algicola</name>
    <dbReference type="NCBI Taxonomy" id="3023714"/>
    <lineage>
        <taxon>Bacteria</taxon>
        <taxon>Pseudomonadati</taxon>
        <taxon>Pseudomonadota</taxon>
        <taxon>Gammaproteobacteria</taxon>
        <taxon>Alteromonadales</taxon>
        <taxon>Pseudoalteromonadaceae</taxon>
        <taxon>Psychrosphaera</taxon>
    </lineage>
</organism>
<dbReference type="SUPFAM" id="SSF55785">
    <property type="entry name" value="PYP-like sensor domain (PAS domain)"/>
    <property type="match status" value="1"/>
</dbReference>
<proteinExistence type="predicted"/>
<comment type="caution">
    <text evidence="1">The sequence shown here is derived from an EMBL/GenBank/DDBJ whole genome shotgun (WGS) entry which is preliminary data.</text>
</comment>